<dbReference type="InterPro" id="IPR027368">
    <property type="entry name" value="MnmE_dom2"/>
</dbReference>
<evidence type="ECO:0000256" key="1">
    <source>
        <dbReference type="ARBA" id="ARBA00011043"/>
    </source>
</evidence>
<evidence type="ECO:0000259" key="12">
    <source>
        <dbReference type="PROSITE" id="PS51709"/>
    </source>
</evidence>
<dbReference type="Proteomes" id="UP000045175">
    <property type="component" value="Unassembled WGS sequence"/>
</dbReference>
<dbReference type="GO" id="GO:0002098">
    <property type="term" value="P:tRNA wobble uridine modification"/>
    <property type="evidence" value="ECO:0007669"/>
    <property type="project" value="TreeGrafter"/>
</dbReference>
<dbReference type="GO" id="GO:0046872">
    <property type="term" value="F:metal ion binding"/>
    <property type="evidence" value="ECO:0007669"/>
    <property type="project" value="UniProtKB-KW"/>
</dbReference>
<feature type="binding site" evidence="10">
    <location>
        <position position="118"/>
    </location>
    <ligand>
        <name>(6S)-5-formyl-5,6,7,8-tetrahydrofolate</name>
        <dbReference type="ChEBI" id="CHEBI:57457"/>
    </ligand>
</feature>
<evidence type="ECO:0000256" key="2">
    <source>
        <dbReference type="ARBA" id="ARBA00022490"/>
    </source>
</evidence>
<keyword evidence="5 10" id="KW-0547">Nucleotide-binding</keyword>
<evidence type="ECO:0000256" key="3">
    <source>
        <dbReference type="ARBA" id="ARBA00022694"/>
    </source>
</evidence>
<dbReference type="EC" id="3.6.-.-" evidence="10"/>
<evidence type="ECO:0000313" key="14">
    <source>
        <dbReference type="EMBL" id="CRF43428.1"/>
    </source>
</evidence>
<dbReference type="Pfam" id="PF10396">
    <property type="entry name" value="TrmE_N"/>
    <property type="match status" value="1"/>
</dbReference>
<feature type="binding site" evidence="10">
    <location>
        <begin position="224"/>
        <end position="229"/>
    </location>
    <ligand>
        <name>GTP</name>
        <dbReference type="ChEBI" id="CHEBI:37565"/>
    </ligand>
</feature>
<dbReference type="OrthoDB" id="9805918at2"/>
<dbReference type="EMBL" id="CDMH01000068">
    <property type="protein sequence ID" value="CRF43428.1"/>
    <property type="molecule type" value="Genomic_DNA"/>
</dbReference>
<dbReference type="PANTHER" id="PTHR42714:SF2">
    <property type="entry name" value="TRNA MODIFICATION GTPASE GTPBP3, MITOCHONDRIAL"/>
    <property type="match status" value="1"/>
</dbReference>
<feature type="binding site" evidence="10">
    <location>
        <begin position="243"/>
        <end position="249"/>
    </location>
    <ligand>
        <name>GTP</name>
        <dbReference type="ChEBI" id="CHEBI:37565"/>
    </ligand>
</feature>
<evidence type="ECO:0000256" key="9">
    <source>
        <dbReference type="ARBA" id="ARBA00023134"/>
    </source>
</evidence>
<dbReference type="InterPro" id="IPR027417">
    <property type="entry name" value="P-loop_NTPase"/>
</dbReference>
<dbReference type="InterPro" id="IPR025867">
    <property type="entry name" value="MnmE_helical"/>
</dbReference>
<evidence type="ECO:0000313" key="18">
    <source>
        <dbReference type="Proteomes" id="UP000045175"/>
    </source>
</evidence>
<feature type="binding site" evidence="10">
    <location>
        <position position="245"/>
    </location>
    <ligand>
        <name>K(+)</name>
        <dbReference type="ChEBI" id="CHEBI:29103"/>
    </ligand>
</feature>
<dbReference type="InterPro" id="IPR005225">
    <property type="entry name" value="Small_GTP-bd"/>
</dbReference>
<feature type="binding site" evidence="10">
    <location>
        <position position="248"/>
    </location>
    <ligand>
        <name>K(+)</name>
        <dbReference type="ChEBI" id="CHEBI:29103"/>
    </ligand>
</feature>
<dbReference type="PRINTS" id="PR00326">
    <property type="entry name" value="GTP1OBG"/>
</dbReference>
<keyword evidence="8 10" id="KW-0630">Potassium</keyword>
<evidence type="ECO:0000256" key="7">
    <source>
        <dbReference type="ARBA" id="ARBA00022842"/>
    </source>
</evidence>
<evidence type="ECO:0000313" key="15">
    <source>
        <dbReference type="EMBL" id="CRF43981.1"/>
    </source>
</evidence>
<feature type="binding site" evidence="10">
    <location>
        <position position="452"/>
    </location>
    <ligand>
        <name>(6S)-5-formyl-5,6,7,8-tetrahydrofolate</name>
        <dbReference type="ChEBI" id="CHEBI:57457"/>
    </ligand>
</feature>
<name>A0A0K2XCZ5_9HELI</name>
<accession>A0A0K2XCZ5</accession>
<dbReference type="PROSITE" id="PS51709">
    <property type="entry name" value="G_TRME"/>
    <property type="match status" value="1"/>
</dbReference>
<protein>
    <recommendedName>
        <fullName evidence="10">tRNA modification GTPase MnmE</fullName>
        <ecNumber evidence="10">3.6.-.-</ecNumber>
    </recommendedName>
</protein>
<sequence length="452" mass="49757">MTDTIAAIATAPAQGAIAIIKLSGTDSLKILQTLTHRQHFPPRRAILVDCFEPSGDLLDQAIALYFKAPHSYTGEDVVEIQCHGGVVVARLILQACLQAGAKLAMGGEFSKRAFLNNRMDLSQVQAVQQLIETQNASMAKVMAKQLKGRLKDFVQSVREALLKLLASAEALIDYADEDLPENLPEVMRARMQPTLDKLKQVLETSRARQAQLEGYTLSIVGKPNVGKSSLLNALLAQERAIVSPLAGTTRDTIEEVIYLNGSCVRLVDTAGIREGVDVIERLGIERSKARMQESQIILALFDLSQELDKQDIHILDLLKTQAHKSILVVFNKSDCAKKLDTHALLEQLPFLKAPPLFLSAKESPCLPLIQEALAPFMQTDLPDVLLPALTQQEALQETIEHLQSAQKPLASLELELFAYHIKDALQSLGQISHPYNTEEMLGVMFSQFCLGK</sequence>
<dbReference type="GO" id="GO:0003924">
    <property type="term" value="F:GTPase activity"/>
    <property type="evidence" value="ECO:0007669"/>
    <property type="project" value="UniProtKB-UniRule"/>
</dbReference>
<proteinExistence type="inferred from homology"/>
<dbReference type="AlphaFoldDB" id="A0A0K2XCZ5"/>
<comment type="function">
    <text evidence="10">Exhibits a very high intrinsic GTPase hydrolysis rate. Involved in the addition of a carboxymethylaminomethyl (cmnm) group at the wobble position (U34) of certain tRNAs, forming tRNA-cmnm(5)s(2)U34.</text>
</comment>
<dbReference type="InterPro" id="IPR004520">
    <property type="entry name" value="GTPase_MnmE"/>
</dbReference>
<dbReference type="CDD" id="cd14858">
    <property type="entry name" value="TrmE_N"/>
    <property type="match status" value="1"/>
</dbReference>
<dbReference type="GO" id="GO:0005829">
    <property type="term" value="C:cytosol"/>
    <property type="evidence" value="ECO:0007669"/>
    <property type="project" value="TreeGrafter"/>
</dbReference>
<dbReference type="SUPFAM" id="SSF52540">
    <property type="entry name" value="P-loop containing nucleoside triphosphate hydrolases"/>
    <property type="match status" value="1"/>
</dbReference>
<dbReference type="InterPro" id="IPR018948">
    <property type="entry name" value="GTP-bd_TrmE_N"/>
</dbReference>
<dbReference type="SUPFAM" id="SSF103025">
    <property type="entry name" value="Folate-binding domain"/>
    <property type="match status" value="1"/>
</dbReference>
<dbReference type="InterPro" id="IPR031168">
    <property type="entry name" value="G_TrmE"/>
</dbReference>
<feature type="binding site" evidence="10">
    <location>
        <position position="228"/>
    </location>
    <ligand>
        <name>Mg(2+)</name>
        <dbReference type="ChEBI" id="CHEBI:18420"/>
    </ligand>
</feature>
<comment type="subunit">
    <text evidence="10">Homodimer. Heterotetramer of two MnmE and two MnmG subunits.</text>
</comment>
<gene>
    <name evidence="10" type="primary">mnmE</name>
    <name evidence="10" type="synonym">trmE</name>
    <name evidence="13" type="ORF">HAL011_02120</name>
    <name evidence="14" type="ORF">HAL013_16650</name>
    <name evidence="15" type="ORF">HAL09_05450</name>
</gene>
<reference evidence="14" key="1">
    <citation type="submission" date="2014-12" db="EMBL/GenBank/DDBJ databases">
        <title>Whole genome sequences of four Staphylococcus schleiferi canine isolates.</title>
        <authorList>
            <person name="Misic A.M."/>
            <person name="Cain C."/>
            <person name="Morris D.O."/>
            <person name="Rankin S."/>
            <person name="Beiting D."/>
        </authorList>
    </citation>
    <scope>NUCLEOTIDE SEQUENCE</scope>
    <source>
        <strain evidence="13">ASB11</strain>
        <strain evidence="14">ASB13</strain>
        <strain evidence="15">ASB9</strain>
    </source>
</reference>
<dbReference type="Gene3D" id="3.40.50.300">
    <property type="entry name" value="P-loop containing nucleotide triphosphate hydrolases"/>
    <property type="match status" value="1"/>
</dbReference>
<dbReference type="FunFam" id="3.40.50.300:FF:001376">
    <property type="entry name" value="tRNA modification GTPase MnmE"/>
    <property type="match status" value="1"/>
</dbReference>
<feature type="domain" description="TrmE-type G" evidence="12">
    <location>
        <begin position="214"/>
        <end position="378"/>
    </location>
</feature>
<dbReference type="Proteomes" id="UP000038622">
    <property type="component" value="Unassembled WGS sequence"/>
</dbReference>
<evidence type="ECO:0000313" key="17">
    <source>
        <dbReference type="Proteomes" id="UP000041394"/>
    </source>
</evidence>
<evidence type="ECO:0000256" key="11">
    <source>
        <dbReference type="RuleBase" id="RU003313"/>
    </source>
</evidence>
<evidence type="ECO:0000256" key="4">
    <source>
        <dbReference type="ARBA" id="ARBA00022723"/>
    </source>
</evidence>
<keyword evidence="3 10" id="KW-0819">tRNA processing</keyword>
<evidence type="ECO:0000313" key="13">
    <source>
        <dbReference type="EMBL" id="CRF40455.1"/>
    </source>
</evidence>
<reference evidence="16" key="2">
    <citation type="submission" date="2014-12" db="EMBL/GenBank/DDBJ databases">
        <authorList>
            <person name="Smet A."/>
        </authorList>
    </citation>
    <scope>NUCLEOTIDE SEQUENCE [LARGE SCALE GENOMIC DNA]</scope>
</reference>
<evidence type="ECO:0000256" key="8">
    <source>
        <dbReference type="ARBA" id="ARBA00022958"/>
    </source>
</evidence>
<keyword evidence="9 10" id="KW-0342">GTP-binding</keyword>
<keyword evidence="4 10" id="KW-0479">Metal-binding</keyword>
<keyword evidence="16" id="KW-1185">Reference proteome</keyword>
<dbReference type="CDD" id="cd04164">
    <property type="entry name" value="trmE"/>
    <property type="match status" value="1"/>
</dbReference>
<dbReference type="Pfam" id="PF12631">
    <property type="entry name" value="MnmE_helical"/>
    <property type="match status" value="1"/>
</dbReference>
<evidence type="ECO:0000313" key="16">
    <source>
        <dbReference type="Proteomes" id="UP000038622"/>
    </source>
</evidence>
<dbReference type="GO" id="GO:0005525">
    <property type="term" value="F:GTP binding"/>
    <property type="evidence" value="ECO:0007669"/>
    <property type="project" value="UniProtKB-UniRule"/>
</dbReference>
<feature type="binding site" evidence="10">
    <location>
        <begin position="268"/>
        <end position="271"/>
    </location>
    <ligand>
        <name>GTP</name>
        <dbReference type="ChEBI" id="CHEBI:37565"/>
    </ligand>
</feature>
<keyword evidence="2 10" id="KW-0963">Cytoplasm</keyword>
<dbReference type="Gene3D" id="1.20.120.430">
    <property type="entry name" value="tRNA modification GTPase MnmE domain 2"/>
    <property type="match status" value="1"/>
</dbReference>
<comment type="cofactor">
    <cofactor evidence="10">
        <name>K(+)</name>
        <dbReference type="ChEBI" id="CHEBI:29103"/>
    </cofactor>
    <text evidence="10">Binds 1 potassium ion per subunit.</text>
</comment>
<evidence type="ECO:0000256" key="10">
    <source>
        <dbReference type="HAMAP-Rule" id="MF_00379"/>
    </source>
</evidence>
<comment type="similarity">
    <text evidence="1 10 11">Belongs to the TRAFAC class TrmE-Era-EngA-EngB-Septin-like GTPase superfamily. TrmE GTPase family.</text>
</comment>
<dbReference type="InterPro" id="IPR006073">
    <property type="entry name" value="GTP-bd"/>
</dbReference>
<dbReference type="InterPro" id="IPR027266">
    <property type="entry name" value="TrmE/GcvT-like"/>
</dbReference>
<dbReference type="PANTHER" id="PTHR42714">
    <property type="entry name" value="TRNA MODIFICATION GTPASE GTPBP3"/>
    <property type="match status" value="1"/>
</dbReference>
<keyword evidence="7 10" id="KW-0460">Magnesium</keyword>
<dbReference type="EMBL" id="CDML01000006">
    <property type="protein sequence ID" value="CRF40455.1"/>
    <property type="molecule type" value="Genomic_DNA"/>
</dbReference>
<dbReference type="Pfam" id="PF01926">
    <property type="entry name" value="MMR_HSR1"/>
    <property type="match status" value="1"/>
</dbReference>
<comment type="subcellular location">
    <subcellularLocation>
        <location evidence="10">Cytoplasm</location>
    </subcellularLocation>
</comment>
<reference evidence="17 18" key="3">
    <citation type="submission" date="2014-12" db="EMBL/GenBank/DDBJ databases">
        <authorList>
            <person name="Jaenicke S."/>
        </authorList>
    </citation>
    <scope>NUCLEOTIDE SEQUENCE [LARGE SCALE GENOMIC DNA]</scope>
</reference>
<feature type="binding site" evidence="10">
    <location>
        <position position="21"/>
    </location>
    <ligand>
        <name>(6S)-5-formyl-5,6,7,8-tetrahydrofolate</name>
        <dbReference type="ChEBI" id="CHEBI:57457"/>
    </ligand>
</feature>
<dbReference type="NCBIfam" id="TIGR00231">
    <property type="entry name" value="small_GTP"/>
    <property type="match status" value="1"/>
</dbReference>
<feature type="binding site" evidence="10">
    <location>
        <position position="249"/>
    </location>
    <ligand>
        <name>Mg(2+)</name>
        <dbReference type="ChEBI" id="CHEBI:18420"/>
    </ligand>
</feature>
<dbReference type="GO" id="GO:0030488">
    <property type="term" value="P:tRNA methylation"/>
    <property type="evidence" value="ECO:0007669"/>
    <property type="project" value="TreeGrafter"/>
</dbReference>
<feature type="binding site" evidence="10">
    <location>
        <position position="79"/>
    </location>
    <ligand>
        <name>(6S)-5-formyl-5,6,7,8-tetrahydrofolate</name>
        <dbReference type="ChEBI" id="CHEBI:57457"/>
    </ligand>
</feature>
<comment type="caution">
    <text evidence="10">Lacks conserved residue(s) required for the propagation of feature annotation.</text>
</comment>
<evidence type="ECO:0000256" key="5">
    <source>
        <dbReference type="ARBA" id="ARBA00022741"/>
    </source>
</evidence>
<feature type="binding site" evidence="10">
    <location>
        <position position="224"/>
    </location>
    <ligand>
        <name>K(+)</name>
        <dbReference type="ChEBI" id="CHEBI:29103"/>
    </ligand>
</feature>
<dbReference type="Gene3D" id="3.30.1360.120">
    <property type="entry name" value="Probable tRNA modification gtpase trme, domain 1"/>
    <property type="match status" value="1"/>
</dbReference>
<dbReference type="NCBIfam" id="TIGR00450">
    <property type="entry name" value="mnmE_trmE_thdF"/>
    <property type="match status" value="1"/>
</dbReference>
<keyword evidence="6 10" id="KW-0378">Hydrolase</keyword>
<dbReference type="EMBL" id="CDMN01000021">
    <property type="protein sequence ID" value="CRF43981.1"/>
    <property type="molecule type" value="Genomic_DNA"/>
</dbReference>
<dbReference type="RefSeq" id="WP_053941978.1">
    <property type="nucleotide sequence ID" value="NZ_CDMH01000068.1"/>
</dbReference>
<dbReference type="Proteomes" id="UP000041394">
    <property type="component" value="Unassembled WGS sequence"/>
</dbReference>
<dbReference type="HAMAP" id="MF_00379">
    <property type="entry name" value="GTPase_MnmE"/>
    <property type="match status" value="1"/>
</dbReference>
<dbReference type="STRING" id="1578720.HAL011_02120"/>
<feature type="binding site" evidence="10">
    <location>
        <position position="243"/>
    </location>
    <ligand>
        <name>K(+)</name>
        <dbReference type="ChEBI" id="CHEBI:29103"/>
    </ligand>
</feature>
<evidence type="ECO:0000256" key="6">
    <source>
        <dbReference type="ARBA" id="ARBA00022801"/>
    </source>
</evidence>
<organism evidence="14 18">
    <name type="scientific">Helicobacter ailurogastricus</name>
    <dbReference type="NCBI Taxonomy" id="1578720"/>
    <lineage>
        <taxon>Bacteria</taxon>
        <taxon>Pseudomonadati</taxon>
        <taxon>Campylobacterota</taxon>
        <taxon>Epsilonproteobacteria</taxon>
        <taxon>Campylobacterales</taxon>
        <taxon>Helicobacteraceae</taxon>
        <taxon>Helicobacter</taxon>
    </lineage>
</organism>